<comment type="caution">
    <text evidence="12">The sequence shown here is derived from an EMBL/GenBank/DDBJ whole genome shotgun (WGS) entry which is preliminary data.</text>
</comment>
<keyword evidence="8" id="KW-0843">Virulence</keyword>
<dbReference type="Proteomes" id="UP000677228">
    <property type="component" value="Unassembled WGS sequence"/>
</dbReference>
<dbReference type="GO" id="GO:0016779">
    <property type="term" value="F:nucleotidyltransferase activity"/>
    <property type="evidence" value="ECO:0007669"/>
    <property type="project" value="UniProtKB-KW"/>
</dbReference>
<dbReference type="Proteomes" id="UP000663829">
    <property type="component" value="Unassembled WGS sequence"/>
</dbReference>
<keyword evidence="3" id="KW-0964">Secreted</keyword>
<dbReference type="GO" id="GO:0106274">
    <property type="term" value="F:NAD+-protein-arginine ADP-ribosyltransferase activity"/>
    <property type="evidence" value="ECO:0007669"/>
    <property type="project" value="UniProtKB-EC"/>
</dbReference>
<evidence type="ECO:0000256" key="8">
    <source>
        <dbReference type="ARBA" id="ARBA00023026"/>
    </source>
</evidence>
<evidence type="ECO:0000313" key="15">
    <source>
        <dbReference type="EMBL" id="CAF3748151.1"/>
    </source>
</evidence>
<evidence type="ECO:0000313" key="12">
    <source>
        <dbReference type="EMBL" id="CAF0921134.1"/>
    </source>
</evidence>
<dbReference type="OrthoDB" id="423533at2759"/>
<keyword evidence="5 10" id="KW-0328">Glycosyltransferase</keyword>
<organism evidence="12 16">
    <name type="scientific">Didymodactylos carnosus</name>
    <dbReference type="NCBI Taxonomy" id="1234261"/>
    <lineage>
        <taxon>Eukaryota</taxon>
        <taxon>Metazoa</taxon>
        <taxon>Spiralia</taxon>
        <taxon>Gnathifera</taxon>
        <taxon>Rotifera</taxon>
        <taxon>Eurotatoria</taxon>
        <taxon>Bdelloidea</taxon>
        <taxon>Philodinida</taxon>
        <taxon>Philodinidae</taxon>
        <taxon>Didymodactylos</taxon>
    </lineage>
</organism>
<comment type="similarity">
    <text evidence="2 10">Belongs to the Arg-specific ADP-ribosyltransferase family.</text>
</comment>
<dbReference type="SUPFAM" id="SSF56399">
    <property type="entry name" value="ADP-ribosylation"/>
    <property type="match status" value="1"/>
</dbReference>
<dbReference type="PANTHER" id="PTHR10339:SF25">
    <property type="entry name" value="SECRETED EXOENZYME S"/>
    <property type="match status" value="1"/>
</dbReference>
<keyword evidence="10" id="KW-0521">NADP</keyword>
<evidence type="ECO:0000256" key="7">
    <source>
        <dbReference type="ARBA" id="ARBA00022695"/>
    </source>
</evidence>
<evidence type="ECO:0000256" key="2">
    <source>
        <dbReference type="ARBA" id="ARBA00009558"/>
    </source>
</evidence>
<comment type="catalytic activity">
    <reaction evidence="9 10">
        <text>L-arginyl-[protein] + NAD(+) = N(omega)-(ADP-D-ribosyl)-L-arginyl-[protein] + nicotinamide + H(+)</text>
        <dbReference type="Rhea" id="RHEA:19149"/>
        <dbReference type="Rhea" id="RHEA-COMP:10532"/>
        <dbReference type="Rhea" id="RHEA-COMP:15087"/>
        <dbReference type="ChEBI" id="CHEBI:15378"/>
        <dbReference type="ChEBI" id="CHEBI:17154"/>
        <dbReference type="ChEBI" id="CHEBI:29965"/>
        <dbReference type="ChEBI" id="CHEBI:57540"/>
        <dbReference type="ChEBI" id="CHEBI:142554"/>
        <dbReference type="EC" id="2.4.2.31"/>
    </reaction>
</comment>
<dbReference type="AlphaFoldDB" id="A0A814B2R7"/>
<accession>A0A814B2R7</accession>
<evidence type="ECO:0000256" key="5">
    <source>
        <dbReference type="ARBA" id="ARBA00022676"/>
    </source>
</evidence>
<evidence type="ECO:0000256" key="3">
    <source>
        <dbReference type="ARBA" id="ARBA00022525"/>
    </source>
</evidence>
<dbReference type="EMBL" id="CAJNOQ010001817">
    <property type="protein sequence ID" value="CAF0921134.1"/>
    <property type="molecule type" value="Genomic_DNA"/>
</dbReference>
<evidence type="ECO:0000313" key="14">
    <source>
        <dbReference type="EMBL" id="CAF3700439.1"/>
    </source>
</evidence>
<dbReference type="GO" id="GO:0003950">
    <property type="term" value="F:NAD+ poly-ADP-ribosyltransferase activity"/>
    <property type="evidence" value="ECO:0007669"/>
    <property type="project" value="TreeGrafter"/>
</dbReference>
<dbReference type="Proteomes" id="UP000681722">
    <property type="component" value="Unassembled WGS sequence"/>
</dbReference>
<evidence type="ECO:0000256" key="9">
    <source>
        <dbReference type="ARBA" id="ARBA00047597"/>
    </source>
</evidence>
<dbReference type="PROSITE" id="PS51996">
    <property type="entry name" value="TR_MART"/>
    <property type="match status" value="1"/>
</dbReference>
<dbReference type="InterPro" id="IPR000768">
    <property type="entry name" value="ART"/>
</dbReference>
<reference evidence="12" key="1">
    <citation type="submission" date="2021-02" db="EMBL/GenBank/DDBJ databases">
        <authorList>
            <person name="Nowell W R."/>
        </authorList>
    </citation>
    <scope>NUCLEOTIDE SEQUENCE</scope>
</reference>
<dbReference type="EMBL" id="CAJNOK010005575">
    <property type="protein sequence ID" value="CAF0977445.1"/>
    <property type="molecule type" value="Genomic_DNA"/>
</dbReference>
<evidence type="ECO:0000256" key="10">
    <source>
        <dbReference type="RuleBase" id="RU361228"/>
    </source>
</evidence>
<dbReference type="InterPro" id="IPR050999">
    <property type="entry name" value="ADP-ribosyltransferase_ARG"/>
</dbReference>
<feature type="region of interest" description="Disordered" evidence="11">
    <location>
        <begin position="226"/>
        <end position="262"/>
    </location>
</feature>
<dbReference type="EMBL" id="CAJOBA010005581">
    <property type="protein sequence ID" value="CAF3748151.1"/>
    <property type="molecule type" value="Genomic_DNA"/>
</dbReference>
<name>A0A814B2R7_9BILA</name>
<gene>
    <name evidence="12" type="ORF">GPM918_LOCUS9659</name>
    <name evidence="13" type="ORF">OVA965_LOCUS13405</name>
    <name evidence="14" type="ORF">SRO942_LOCUS9660</name>
    <name evidence="15" type="ORF">TMI583_LOCUS13408</name>
</gene>
<dbReference type="GO" id="GO:0005576">
    <property type="term" value="C:extracellular region"/>
    <property type="evidence" value="ECO:0007669"/>
    <property type="project" value="UniProtKB-SubCell"/>
</dbReference>
<evidence type="ECO:0000256" key="6">
    <source>
        <dbReference type="ARBA" id="ARBA00022679"/>
    </source>
</evidence>
<evidence type="ECO:0000313" key="13">
    <source>
        <dbReference type="EMBL" id="CAF0977445.1"/>
    </source>
</evidence>
<dbReference type="GO" id="GO:0090729">
    <property type="term" value="F:toxin activity"/>
    <property type="evidence" value="ECO:0007669"/>
    <property type="project" value="UniProtKB-KW"/>
</dbReference>
<sequence>MNYGIVERFMDVEIATKRLPSCYGYLTAPLVPLKEAIEPIHNLIPGLENYAKKARKHATFPNKHNLTRDEAASIYLYTMEMGMGVETSFYFLLNQTLRNEDRNKVKPFFYYLKLLDSAVSKLPPTKCTLWRGINKNISFSFKKNEMVTWWSISSCSTSVEVIQEFLGKTPECTLFNIEGLQGKSISEYTNFPNEDEIILMPGTTLKVVSDPLTHHGGLNIVHLKEIDDESDDDEDGHSQQGAGKPPQPEKQVQHNTVVHNKK</sequence>
<feature type="compositionally biased region" description="Polar residues" evidence="11">
    <location>
        <begin position="253"/>
        <end position="262"/>
    </location>
</feature>
<dbReference type="Pfam" id="PF01129">
    <property type="entry name" value="ART"/>
    <property type="match status" value="1"/>
</dbReference>
<dbReference type="EC" id="2.4.2.31" evidence="10"/>
<evidence type="ECO:0000256" key="4">
    <source>
        <dbReference type="ARBA" id="ARBA00022656"/>
    </source>
</evidence>
<evidence type="ECO:0000256" key="11">
    <source>
        <dbReference type="SAM" id="MobiDB-lite"/>
    </source>
</evidence>
<evidence type="ECO:0000256" key="1">
    <source>
        <dbReference type="ARBA" id="ARBA00004613"/>
    </source>
</evidence>
<feature type="compositionally biased region" description="Acidic residues" evidence="11">
    <location>
        <begin position="226"/>
        <end position="235"/>
    </location>
</feature>
<keyword evidence="10" id="KW-0520">NAD</keyword>
<keyword evidence="16" id="KW-1185">Reference proteome</keyword>
<keyword evidence="6 10" id="KW-0808">Transferase</keyword>
<dbReference type="Proteomes" id="UP000682733">
    <property type="component" value="Unassembled WGS sequence"/>
</dbReference>
<keyword evidence="7" id="KW-0548">Nucleotidyltransferase</keyword>
<dbReference type="EMBL" id="CAJOBC010001817">
    <property type="protein sequence ID" value="CAF3700439.1"/>
    <property type="molecule type" value="Genomic_DNA"/>
</dbReference>
<protein>
    <recommendedName>
        <fullName evidence="10">NAD(P)(+)--arginine ADP-ribosyltransferase</fullName>
        <ecNumber evidence="10">2.4.2.31</ecNumber>
    </recommendedName>
    <alternativeName>
        <fullName evidence="10">Mono(ADP-ribosyl)transferase</fullName>
    </alternativeName>
</protein>
<evidence type="ECO:0000313" key="16">
    <source>
        <dbReference type="Proteomes" id="UP000663829"/>
    </source>
</evidence>
<keyword evidence="4" id="KW-0800">Toxin</keyword>
<proteinExistence type="inferred from homology"/>
<dbReference type="Gene3D" id="3.90.176.10">
    <property type="entry name" value="Toxin ADP-ribosyltransferase, Chain A, domain 1"/>
    <property type="match status" value="1"/>
</dbReference>
<comment type="subcellular location">
    <subcellularLocation>
        <location evidence="1">Secreted</location>
    </subcellularLocation>
</comment>
<dbReference type="PANTHER" id="PTHR10339">
    <property type="entry name" value="ADP-RIBOSYLTRANSFERASE"/>
    <property type="match status" value="1"/>
</dbReference>